<feature type="compositionally biased region" description="Low complexity" evidence="6">
    <location>
        <begin position="152"/>
        <end position="165"/>
    </location>
</feature>
<feature type="compositionally biased region" description="Polar residues" evidence="6">
    <location>
        <begin position="137"/>
        <end position="149"/>
    </location>
</feature>
<evidence type="ECO:0000313" key="8">
    <source>
        <dbReference type="EMBL" id="KAF2103942.1"/>
    </source>
</evidence>
<dbReference type="PROSITE" id="PS50033">
    <property type="entry name" value="UBX"/>
    <property type="match status" value="1"/>
</dbReference>
<dbReference type="Gene3D" id="3.10.20.90">
    <property type="entry name" value="Phosphatidylinositol 3-kinase Catalytic Subunit, Chain A, domain 1"/>
    <property type="match status" value="1"/>
</dbReference>
<keyword evidence="9" id="KW-1185">Reference proteome</keyword>
<feature type="compositionally biased region" description="Basic and acidic residues" evidence="6">
    <location>
        <begin position="272"/>
        <end position="286"/>
    </location>
</feature>
<evidence type="ECO:0000256" key="3">
    <source>
        <dbReference type="ARBA" id="ARBA00038812"/>
    </source>
</evidence>
<accession>A0A9P4IQ06</accession>
<dbReference type="CDD" id="cd01767">
    <property type="entry name" value="UBX"/>
    <property type="match status" value="1"/>
</dbReference>
<evidence type="ECO:0000256" key="2">
    <source>
        <dbReference type="ARBA" id="ARBA00023230"/>
    </source>
</evidence>
<dbReference type="InterPro" id="IPR029071">
    <property type="entry name" value="Ubiquitin-like_domsf"/>
</dbReference>
<dbReference type="SUPFAM" id="SSF54236">
    <property type="entry name" value="Ubiquitin-like"/>
    <property type="match status" value="1"/>
</dbReference>
<evidence type="ECO:0000256" key="1">
    <source>
        <dbReference type="ARBA" id="ARBA00004406"/>
    </source>
</evidence>
<protein>
    <recommendedName>
        <fullName evidence="4">UBX domain-containing protein 2</fullName>
    </recommendedName>
</protein>
<feature type="region of interest" description="Disordered" evidence="6">
    <location>
        <begin position="457"/>
        <end position="553"/>
    </location>
</feature>
<feature type="compositionally biased region" description="Low complexity" evidence="6">
    <location>
        <begin position="226"/>
        <end position="255"/>
    </location>
</feature>
<evidence type="ECO:0000313" key="9">
    <source>
        <dbReference type="Proteomes" id="UP000799772"/>
    </source>
</evidence>
<dbReference type="PANTHER" id="PTHR46424:SF1">
    <property type="entry name" value="UBX DOMAIN-CONTAINING PROTEIN 4"/>
    <property type="match status" value="1"/>
</dbReference>
<comment type="subcellular location">
    <subcellularLocation>
        <location evidence="1">Endoplasmic reticulum membrane</location>
        <topology evidence="1">Peripheral membrane protein</topology>
    </subcellularLocation>
</comment>
<dbReference type="GO" id="GO:0006986">
    <property type="term" value="P:response to unfolded protein"/>
    <property type="evidence" value="ECO:0007669"/>
    <property type="project" value="UniProtKB-KW"/>
</dbReference>
<evidence type="ECO:0000256" key="6">
    <source>
        <dbReference type="SAM" id="MobiDB-lite"/>
    </source>
</evidence>
<dbReference type="SMART" id="SM00166">
    <property type="entry name" value="UBX"/>
    <property type="match status" value="1"/>
</dbReference>
<dbReference type="OrthoDB" id="2445133at2759"/>
<dbReference type="GO" id="GO:0005789">
    <property type="term" value="C:endoplasmic reticulum membrane"/>
    <property type="evidence" value="ECO:0007669"/>
    <property type="project" value="UniProtKB-SubCell"/>
</dbReference>
<comment type="caution">
    <text evidence="8">The sequence shown here is derived from an EMBL/GenBank/DDBJ whole genome shotgun (WGS) entry which is preliminary data.</text>
</comment>
<name>A0A9P4IQ06_9PEZI</name>
<feature type="compositionally biased region" description="Low complexity" evidence="6">
    <location>
        <begin position="172"/>
        <end position="192"/>
    </location>
</feature>
<feature type="compositionally biased region" description="Basic and acidic residues" evidence="6">
    <location>
        <begin position="205"/>
        <end position="225"/>
    </location>
</feature>
<dbReference type="Proteomes" id="UP000799772">
    <property type="component" value="Unassembled WGS sequence"/>
</dbReference>
<comment type="subunit">
    <text evidence="3">Directly interacts with VCP. Interacts with UBQLN1. Forms a complex with VCP and UBQLN1.</text>
</comment>
<dbReference type="PANTHER" id="PTHR46424">
    <property type="entry name" value="UBX DOMAIN-CONTAINING PROTEIN 4"/>
    <property type="match status" value="1"/>
</dbReference>
<feature type="compositionally biased region" description="Basic and acidic residues" evidence="6">
    <location>
        <begin position="481"/>
        <end position="506"/>
    </location>
</feature>
<evidence type="ECO:0000259" key="7">
    <source>
        <dbReference type="PROSITE" id="PS50033"/>
    </source>
</evidence>
<comment type="function">
    <text evidence="5">Involved in endoplasmic reticulum-associated protein degradation (ERAD). Acts as a platform to recruit both UBQLN1 and VCP to the ER during ERAD.</text>
</comment>
<dbReference type="InterPro" id="IPR036249">
    <property type="entry name" value="Thioredoxin-like_sf"/>
</dbReference>
<keyword evidence="2" id="KW-0834">Unfolded protein response</keyword>
<dbReference type="Pfam" id="PF23187">
    <property type="entry name" value="UBX7_N"/>
    <property type="match status" value="1"/>
</dbReference>
<dbReference type="AlphaFoldDB" id="A0A9P4IQ06"/>
<organism evidence="8 9">
    <name type="scientific">Rhizodiscina lignyota</name>
    <dbReference type="NCBI Taxonomy" id="1504668"/>
    <lineage>
        <taxon>Eukaryota</taxon>
        <taxon>Fungi</taxon>
        <taxon>Dikarya</taxon>
        <taxon>Ascomycota</taxon>
        <taxon>Pezizomycotina</taxon>
        <taxon>Dothideomycetes</taxon>
        <taxon>Pleosporomycetidae</taxon>
        <taxon>Aulographales</taxon>
        <taxon>Rhizodiscinaceae</taxon>
        <taxon>Rhizodiscina</taxon>
    </lineage>
</organism>
<dbReference type="Pfam" id="PF00789">
    <property type="entry name" value="UBX"/>
    <property type="match status" value="1"/>
</dbReference>
<dbReference type="SUPFAM" id="SSF52833">
    <property type="entry name" value="Thioredoxin-like"/>
    <property type="match status" value="1"/>
</dbReference>
<reference evidence="8" key="1">
    <citation type="journal article" date="2020" name="Stud. Mycol.">
        <title>101 Dothideomycetes genomes: a test case for predicting lifestyles and emergence of pathogens.</title>
        <authorList>
            <person name="Haridas S."/>
            <person name="Albert R."/>
            <person name="Binder M."/>
            <person name="Bloem J."/>
            <person name="Labutti K."/>
            <person name="Salamov A."/>
            <person name="Andreopoulos B."/>
            <person name="Baker S."/>
            <person name="Barry K."/>
            <person name="Bills G."/>
            <person name="Bluhm B."/>
            <person name="Cannon C."/>
            <person name="Castanera R."/>
            <person name="Culley D."/>
            <person name="Daum C."/>
            <person name="Ezra D."/>
            <person name="Gonzalez J."/>
            <person name="Henrissat B."/>
            <person name="Kuo A."/>
            <person name="Liang C."/>
            <person name="Lipzen A."/>
            <person name="Lutzoni F."/>
            <person name="Magnuson J."/>
            <person name="Mondo S."/>
            <person name="Nolan M."/>
            <person name="Ohm R."/>
            <person name="Pangilinan J."/>
            <person name="Park H.-J."/>
            <person name="Ramirez L."/>
            <person name="Alfaro M."/>
            <person name="Sun H."/>
            <person name="Tritt A."/>
            <person name="Yoshinaga Y."/>
            <person name="Zwiers L.-H."/>
            <person name="Turgeon B."/>
            <person name="Goodwin S."/>
            <person name="Spatafora J."/>
            <person name="Crous P."/>
            <person name="Grigoriev I."/>
        </authorList>
    </citation>
    <scope>NUCLEOTIDE SEQUENCE</scope>
    <source>
        <strain evidence="8">CBS 133067</strain>
    </source>
</reference>
<dbReference type="GO" id="GO:0036503">
    <property type="term" value="P:ERAD pathway"/>
    <property type="evidence" value="ECO:0007669"/>
    <property type="project" value="TreeGrafter"/>
</dbReference>
<sequence>MFHEGDLQSGIALAIQQNKIVACFVRDDGEESARWENDWLKDDSLLSDVVAHAVILRIESGSQEAGFLSAFCPIDTIPALIFIRNGQLIEHIIGGVEQPEFVRRVKAALGEQDGSSATVGAADQRSEPVAATEGESHTSNQPPESSAGHQESALPAASDAPASDLTPSTDRSPPVASSSAPQPSDSNQQPPSYETSNLQSLFPDRTTRVEADHERQQAAETERLRAASARSRSSQSGAPQSARVDYAAQQRQRLAAAKKEKERVMAAIEADKAARKERERLRKESEQATMSQMPASPDQVDGPQDGARRNPSRRSGLAGTANIQVRLFSGRTLRSPFPATATLAKDVRNWIDEAAAEDAHTSRPPAYTFKQVCNPLPSRSIEVAEEGQSLADLDLLPSATLVLVAVQGGTEAYSGGNGGIQGMVYGAASGALGLVSSTIGTAGSVLGGILGWGGSANDADASSGTESGQAGRQVGAQGGESRGETASKDVADEVEERGKAKDEGRRAGGQPGGIRVRTFADQREDEKGKQGETWYNGNQLSFQPKDDPDEDKP</sequence>
<evidence type="ECO:0000256" key="4">
    <source>
        <dbReference type="ARBA" id="ARBA00041575"/>
    </source>
</evidence>
<feature type="region of interest" description="Disordered" evidence="6">
    <location>
        <begin position="272"/>
        <end position="321"/>
    </location>
</feature>
<dbReference type="InterPro" id="IPR001012">
    <property type="entry name" value="UBX_dom"/>
</dbReference>
<feature type="domain" description="UBX" evidence="7">
    <location>
        <begin position="316"/>
        <end position="403"/>
    </location>
</feature>
<dbReference type="EMBL" id="ML978121">
    <property type="protein sequence ID" value="KAF2103942.1"/>
    <property type="molecule type" value="Genomic_DNA"/>
</dbReference>
<gene>
    <name evidence="8" type="ORF">NA57DRAFT_50798</name>
</gene>
<feature type="compositionally biased region" description="Basic and acidic residues" evidence="6">
    <location>
        <begin position="518"/>
        <end position="530"/>
    </location>
</feature>
<feature type="region of interest" description="Disordered" evidence="6">
    <location>
        <begin position="112"/>
        <end position="260"/>
    </location>
</feature>
<proteinExistence type="predicted"/>
<evidence type="ECO:0000256" key="5">
    <source>
        <dbReference type="ARBA" id="ARBA00046062"/>
    </source>
</evidence>
<feature type="compositionally biased region" description="Polar residues" evidence="6">
    <location>
        <begin position="533"/>
        <end position="542"/>
    </location>
</feature>